<accession>A0ACB9FLI2</accession>
<evidence type="ECO:0000313" key="1">
    <source>
        <dbReference type="EMBL" id="KAI3772005.1"/>
    </source>
</evidence>
<dbReference type="EMBL" id="CM042047">
    <property type="protein sequence ID" value="KAI3772005.1"/>
    <property type="molecule type" value="Genomic_DNA"/>
</dbReference>
<sequence>MESLKKILRLGGDLTWEDAAELLHSDIDVNKTFGVGPRMAFANAILRGDPRQFGVVGLVLCAIGGSGFEEWLRGSRLYDGLIWRAGVAVEGDGEIRAVLWFQGGRDTVKKFFNSMISFRKRKSK</sequence>
<reference evidence="2" key="1">
    <citation type="journal article" date="2022" name="Mol. Ecol. Resour.">
        <title>The genomes of chicory, endive, great burdock and yacon provide insights into Asteraceae palaeo-polyploidization history and plant inulin production.</title>
        <authorList>
            <person name="Fan W."/>
            <person name="Wang S."/>
            <person name="Wang H."/>
            <person name="Wang A."/>
            <person name="Jiang F."/>
            <person name="Liu H."/>
            <person name="Zhao H."/>
            <person name="Xu D."/>
            <person name="Zhang Y."/>
        </authorList>
    </citation>
    <scope>NUCLEOTIDE SEQUENCE [LARGE SCALE GENOMIC DNA]</scope>
    <source>
        <strain evidence="2">cv. Niubang</strain>
    </source>
</reference>
<evidence type="ECO:0000313" key="2">
    <source>
        <dbReference type="Proteomes" id="UP001055879"/>
    </source>
</evidence>
<name>A0ACB9FLI2_ARCLA</name>
<gene>
    <name evidence="1" type="ORF">L6452_03179</name>
</gene>
<organism evidence="1 2">
    <name type="scientific">Arctium lappa</name>
    <name type="common">Greater burdock</name>
    <name type="synonym">Lappa major</name>
    <dbReference type="NCBI Taxonomy" id="4217"/>
    <lineage>
        <taxon>Eukaryota</taxon>
        <taxon>Viridiplantae</taxon>
        <taxon>Streptophyta</taxon>
        <taxon>Embryophyta</taxon>
        <taxon>Tracheophyta</taxon>
        <taxon>Spermatophyta</taxon>
        <taxon>Magnoliopsida</taxon>
        <taxon>eudicotyledons</taxon>
        <taxon>Gunneridae</taxon>
        <taxon>Pentapetalae</taxon>
        <taxon>asterids</taxon>
        <taxon>campanulids</taxon>
        <taxon>Asterales</taxon>
        <taxon>Asteraceae</taxon>
        <taxon>Carduoideae</taxon>
        <taxon>Cardueae</taxon>
        <taxon>Arctiinae</taxon>
        <taxon>Arctium</taxon>
    </lineage>
</organism>
<keyword evidence="2" id="KW-1185">Reference proteome</keyword>
<proteinExistence type="predicted"/>
<dbReference type="Proteomes" id="UP001055879">
    <property type="component" value="Linkage Group LG01"/>
</dbReference>
<reference evidence="1 2" key="2">
    <citation type="journal article" date="2022" name="Mol. Ecol. Resour.">
        <title>The genomes of chicory, endive, great burdock and yacon provide insights into Asteraceae paleo-polyploidization history and plant inulin production.</title>
        <authorList>
            <person name="Fan W."/>
            <person name="Wang S."/>
            <person name="Wang H."/>
            <person name="Wang A."/>
            <person name="Jiang F."/>
            <person name="Liu H."/>
            <person name="Zhao H."/>
            <person name="Xu D."/>
            <person name="Zhang Y."/>
        </authorList>
    </citation>
    <scope>NUCLEOTIDE SEQUENCE [LARGE SCALE GENOMIC DNA]</scope>
    <source>
        <strain evidence="2">cv. Niubang</strain>
    </source>
</reference>
<comment type="caution">
    <text evidence="1">The sequence shown here is derived from an EMBL/GenBank/DDBJ whole genome shotgun (WGS) entry which is preliminary data.</text>
</comment>
<protein>
    <submittedName>
        <fullName evidence="1">Uncharacterized protein</fullName>
    </submittedName>
</protein>